<dbReference type="Proteomes" id="UP000032180">
    <property type="component" value="Chromosome 5"/>
</dbReference>
<dbReference type="PANTHER" id="PTHR36026:SF1">
    <property type="entry name" value="OS05G0542100 PROTEIN"/>
    <property type="match status" value="1"/>
</dbReference>
<feature type="region of interest" description="Disordered" evidence="1">
    <location>
        <begin position="108"/>
        <end position="149"/>
    </location>
</feature>
<dbReference type="HOGENOM" id="CLU_1752359_0_0_1"/>
<dbReference type="PANTHER" id="PTHR36026">
    <property type="entry name" value="OS05G0542100 PROTEIN"/>
    <property type="match status" value="1"/>
</dbReference>
<dbReference type="Gramene" id="LPERR05G12630.1">
    <property type="protein sequence ID" value="LPERR05G12630.1"/>
    <property type="gene ID" value="LPERR05G12630"/>
</dbReference>
<evidence type="ECO:0000313" key="3">
    <source>
        <dbReference type="Proteomes" id="UP000032180"/>
    </source>
</evidence>
<reference evidence="3" key="2">
    <citation type="submission" date="2013-12" db="EMBL/GenBank/DDBJ databases">
        <authorList>
            <person name="Yu Y."/>
            <person name="Lee S."/>
            <person name="de Baynast K."/>
            <person name="Wissotski M."/>
            <person name="Liu L."/>
            <person name="Talag J."/>
            <person name="Goicoechea J."/>
            <person name="Angelova A."/>
            <person name="Jetty R."/>
            <person name="Kudrna D."/>
            <person name="Golser W."/>
            <person name="Rivera L."/>
            <person name="Zhang J."/>
            <person name="Wing R."/>
        </authorList>
    </citation>
    <scope>NUCLEOTIDE SEQUENCE</scope>
</reference>
<dbReference type="AlphaFoldDB" id="A0A0D9WGC3"/>
<dbReference type="EnsemblPlants" id="LPERR05G12630.1">
    <property type="protein sequence ID" value="LPERR05G12630.1"/>
    <property type="gene ID" value="LPERR05G12630"/>
</dbReference>
<feature type="compositionally biased region" description="Basic residues" evidence="1">
    <location>
        <begin position="51"/>
        <end position="67"/>
    </location>
</feature>
<feature type="region of interest" description="Disordered" evidence="1">
    <location>
        <begin position="35"/>
        <end position="80"/>
    </location>
</feature>
<accession>A0A0D9WGC3</accession>
<keyword evidence="3" id="KW-1185">Reference proteome</keyword>
<proteinExistence type="predicted"/>
<evidence type="ECO:0000256" key="1">
    <source>
        <dbReference type="SAM" id="MobiDB-lite"/>
    </source>
</evidence>
<protein>
    <submittedName>
        <fullName evidence="2">Uncharacterized protein</fullName>
    </submittedName>
</protein>
<feature type="compositionally biased region" description="Basic and acidic residues" evidence="1">
    <location>
        <begin position="131"/>
        <end position="143"/>
    </location>
</feature>
<name>A0A0D9WGC3_9ORYZ</name>
<organism evidence="2 3">
    <name type="scientific">Leersia perrieri</name>
    <dbReference type="NCBI Taxonomy" id="77586"/>
    <lineage>
        <taxon>Eukaryota</taxon>
        <taxon>Viridiplantae</taxon>
        <taxon>Streptophyta</taxon>
        <taxon>Embryophyta</taxon>
        <taxon>Tracheophyta</taxon>
        <taxon>Spermatophyta</taxon>
        <taxon>Magnoliopsida</taxon>
        <taxon>Liliopsida</taxon>
        <taxon>Poales</taxon>
        <taxon>Poaceae</taxon>
        <taxon>BOP clade</taxon>
        <taxon>Oryzoideae</taxon>
        <taxon>Oryzeae</taxon>
        <taxon>Oryzinae</taxon>
        <taxon>Leersia</taxon>
    </lineage>
</organism>
<sequence>MARFQIWYGLEAPFVSAGPDWKRARFGLGTPIPGLDAIRTSHPPASFQMGRARRRRRGWRHGRRRGRRREETARRLTEGDGDGNLRCLLAGLFLPAVVRPMLDSWETAKQVPPPAPANLPGWKLDLPNKAQELEHGADEERRRSGISRN</sequence>
<feature type="compositionally biased region" description="Basic and acidic residues" evidence="1">
    <location>
        <begin position="68"/>
        <end position="78"/>
    </location>
</feature>
<reference evidence="2" key="3">
    <citation type="submission" date="2015-04" db="UniProtKB">
        <authorList>
            <consortium name="EnsemblPlants"/>
        </authorList>
    </citation>
    <scope>IDENTIFICATION</scope>
</reference>
<evidence type="ECO:0000313" key="2">
    <source>
        <dbReference type="EnsemblPlants" id="LPERR05G12630.1"/>
    </source>
</evidence>
<reference evidence="2 3" key="1">
    <citation type="submission" date="2012-08" db="EMBL/GenBank/DDBJ databases">
        <title>Oryza genome evolution.</title>
        <authorList>
            <person name="Wing R.A."/>
        </authorList>
    </citation>
    <scope>NUCLEOTIDE SEQUENCE</scope>
</reference>